<organism evidence="1 2">
    <name type="scientific">Sphingobacterium alkalisoli</name>
    <dbReference type="NCBI Taxonomy" id="1874115"/>
    <lineage>
        <taxon>Bacteria</taxon>
        <taxon>Pseudomonadati</taxon>
        <taxon>Bacteroidota</taxon>
        <taxon>Sphingobacteriia</taxon>
        <taxon>Sphingobacteriales</taxon>
        <taxon>Sphingobacteriaceae</taxon>
        <taxon>Sphingobacterium</taxon>
    </lineage>
</organism>
<protein>
    <submittedName>
        <fullName evidence="1">Uncharacterized protein</fullName>
    </submittedName>
</protein>
<evidence type="ECO:0000313" key="1">
    <source>
        <dbReference type="EMBL" id="TJY65417.1"/>
    </source>
</evidence>
<comment type="caution">
    <text evidence="1">The sequence shown here is derived from an EMBL/GenBank/DDBJ whole genome shotgun (WGS) entry which is preliminary data.</text>
</comment>
<name>A0A4U0H1F6_9SPHI</name>
<dbReference type="Proteomes" id="UP000309872">
    <property type="component" value="Unassembled WGS sequence"/>
</dbReference>
<dbReference type="AlphaFoldDB" id="A0A4U0H1F6"/>
<keyword evidence="2" id="KW-1185">Reference proteome</keyword>
<dbReference type="RefSeq" id="WP_136820546.1">
    <property type="nucleotide sequence ID" value="NZ_BMJX01000003.1"/>
</dbReference>
<dbReference type="EMBL" id="SUKA01000003">
    <property type="protein sequence ID" value="TJY65417.1"/>
    <property type="molecule type" value="Genomic_DNA"/>
</dbReference>
<accession>A0A4U0H1F6</accession>
<proteinExistence type="predicted"/>
<sequence length="156" mass="18069">MNIYIGFFLSVNLGGIVSCDNGKMASKIYYNGARTENIDSSKVQIYLNGGILVDTMIANYRVDTYILIKEFALSKDENNVIHLSVNEKDTTFRVPKNDVGFQLFFFFDNKTKLRRKMLDALSFWPRKDPDSEHVRDSIYKVYGNSLDSLHIHFKYD</sequence>
<evidence type="ECO:0000313" key="2">
    <source>
        <dbReference type="Proteomes" id="UP000309872"/>
    </source>
</evidence>
<reference evidence="1 2" key="1">
    <citation type="submission" date="2019-04" db="EMBL/GenBank/DDBJ databases">
        <title>Sphingobacterium olei sp. nov., isolated from oil-contaminated soil.</title>
        <authorList>
            <person name="Liu B."/>
        </authorList>
    </citation>
    <scope>NUCLEOTIDE SEQUENCE [LARGE SCALE GENOMIC DNA]</scope>
    <source>
        <strain evidence="1 2">Y3L14</strain>
    </source>
</reference>
<gene>
    <name evidence="1" type="ORF">FAZ19_09715</name>
</gene>